<dbReference type="Proteomes" id="UP000051576">
    <property type="component" value="Unassembled WGS sequence"/>
</dbReference>
<gene>
    <name evidence="1" type="ORF">FD21_GL001836</name>
</gene>
<accession>A0A0R2C067</accession>
<organism evidence="1 2">
    <name type="scientific">Liquorilactobacillus vini DSM 20605</name>
    <dbReference type="NCBI Taxonomy" id="1133569"/>
    <lineage>
        <taxon>Bacteria</taxon>
        <taxon>Bacillati</taxon>
        <taxon>Bacillota</taxon>
        <taxon>Bacilli</taxon>
        <taxon>Lactobacillales</taxon>
        <taxon>Lactobacillaceae</taxon>
        <taxon>Liquorilactobacillus</taxon>
    </lineage>
</organism>
<name>A0A0R2C067_9LACO</name>
<proteinExistence type="predicted"/>
<keyword evidence="2" id="KW-1185">Reference proteome</keyword>
<evidence type="ECO:0000313" key="1">
    <source>
        <dbReference type="EMBL" id="KRM85103.1"/>
    </source>
</evidence>
<evidence type="ECO:0000313" key="2">
    <source>
        <dbReference type="Proteomes" id="UP000051576"/>
    </source>
</evidence>
<dbReference type="STRING" id="1133569.FD21_GL001836"/>
<dbReference type="eggNOG" id="COG4876">
    <property type="taxonomic scope" value="Bacteria"/>
</dbReference>
<reference evidence="1 2" key="1">
    <citation type="journal article" date="2015" name="Genome Announc.">
        <title>Expanding the biotechnology potential of lactobacilli through comparative genomics of 213 strains and associated genera.</title>
        <authorList>
            <person name="Sun Z."/>
            <person name="Harris H.M."/>
            <person name="McCann A."/>
            <person name="Guo C."/>
            <person name="Argimon S."/>
            <person name="Zhang W."/>
            <person name="Yang X."/>
            <person name="Jeffery I.B."/>
            <person name="Cooney J.C."/>
            <person name="Kagawa T.F."/>
            <person name="Liu W."/>
            <person name="Song Y."/>
            <person name="Salvetti E."/>
            <person name="Wrobel A."/>
            <person name="Rasinkangas P."/>
            <person name="Parkhill J."/>
            <person name="Rea M.C."/>
            <person name="O'Sullivan O."/>
            <person name="Ritari J."/>
            <person name="Douillard F.P."/>
            <person name="Paul Ross R."/>
            <person name="Yang R."/>
            <person name="Briner A.E."/>
            <person name="Felis G.E."/>
            <person name="de Vos W.M."/>
            <person name="Barrangou R."/>
            <person name="Klaenhammer T.R."/>
            <person name="Caufield P.W."/>
            <person name="Cui Y."/>
            <person name="Zhang H."/>
            <person name="O'Toole P.W."/>
        </authorList>
    </citation>
    <scope>NUCLEOTIDE SEQUENCE [LARGE SCALE GENOMIC DNA]</scope>
    <source>
        <strain evidence="1 2">DSM 20605</strain>
    </source>
</reference>
<comment type="caution">
    <text evidence="1">The sequence shown here is derived from an EMBL/GenBank/DDBJ whole genome shotgun (WGS) entry which is preliminary data.</text>
</comment>
<protein>
    <recommendedName>
        <fullName evidence="3">DUF2188 domain-containing protein</fullName>
    </recommendedName>
</protein>
<sequence length="77" mass="9244">MEVIEMPWNEQNYPPSMKNLKKVVRKKAIEIANALKEKNYDDKRAISIATEQAEKWYQHRSDLKDDTPFKKNLRRHS</sequence>
<dbReference type="EMBL" id="AYYX01000065">
    <property type="protein sequence ID" value="KRM85103.1"/>
    <property type="molecule type" value="Genomic_DNA"/>
</dbReference>
<evidence type="ECO:0008006" key="3">
    <source>
        <dbReference type="Google" id="ProtNLM"/>
    </source>
</evidence>
<dbReference type="PATRIC" id="fig|1133569.4.peg.1987"/>
<dbReference type="AlphaFoldDB" id="A0A0R2C067"/>